<dbReference type="EMBL" id="GGFM01008833">
    <property type="protein sequence ID" value="MBW29584.1"/>
    <property type="molecule type" value="Transcribed_RNA"/>
</dbReference>
<reference evidence="2" key="1">
    <citation type="submission" date="2018-01" db="EMBL/GenBank/DDBJ databases">
        <title>An insight into the sialome of Amazonian anophelines.</title>
        <authorList>
            <person name="Ribeiro J.M."/>
            <person name="Scarpassa V."/>
            <person name="Calvo E."/>
        </authorList>
    </citation>
    <scope>NUCLEOTIDE SEQUENCE</scope>
    <source>
        <tissue evidence="2">Salivary glands</tissue>
    </source>
</reference>
<proteinExistence type="predicted"/>
<sequence>MNTHNLIHTFLPLILLSLSRAILSKNSNPAARSIVSGGTWNIVSGVASSIFWFGSTYASISSWPLFVSMTTTL</sequence>
<keyword evidence="1" id="KW-0732">Signal</keyword>
<evidence type="ECO:0000256" key="1">
    <source>
        <dbReference type="SAM" id="SignalP"/>
    </source>
</evidence>
<feature type="chain" id="PRO_5014824398" description="Secreted peptide" evidence="1">
    <location>
        <begin position="22"/>
        <end position="73"/>
    </location>
</feature>
<accession>A0A2M3ZM11</accession>
<protein>
    <recommendedName>
        <fullName evidence="3">Secreted peptide</fullName>
    </recommendedName>
</protein>
<name>A0A2M3ZM11_9DIPT</name>
<organism evidence="2">
    <name type="scientific">Anopheles braziliensis</name>
    <dbReference type="NCBI Taxonomy" id="58242"/>
    <lineage>
        <taxon>Eukaryota</taxon>
        <taxon>Metazoa</taxon>
        <taxon>Ecdysozoa</taxon>
        <taxon>Arthropoda</taxon>
        <taxon>Hexapoda</taxon>
        <taxon>Insecta</taxon>
        <taxon>Pterygota</taxon>
        <taxon>Neoptera</taxon>
        <taxon>Endopterygota</taxon>
        <taxon>Diptera</taxon>
        <taxon>Nematocera</taxon>
        <taxon>Culicoidea</taxon>
        <taxon>Culicidae</taxon>
        <taxon>Anophelinae</taxon>
        <taxon>Anopheles</taxon>
    </lineage>
</organism>
<feature type="signal peptide" evidence="1">
    <location>
        <begin position="1"/>
        <end position="21"/>
    </location>
</feature>
<dbReference type="AlphaFoldDB" id="A0A2M3ZM11"/>
<evidence type="ECO:0000313" key="2">
    <source>
        <dbReference type="EMBL" id="MBW29584.1"/>
    </source>
</evidence>
<evidence type="ECO:0008006" key="3">
    <source>
        <dbReference type="Google" id="ProtNLM"/>
    </source>
</evidence>